<dbReference type="Pfam" id="PF00811">
    <property type="entry name" value="Ependymin"/>
    <property type="match status" value="1"/>
</dbReference>
<dbReference type="PANTHER" id="PTHR10697:SF1">
    <property type="entry name" value="MAMMALIAN EPENDYMIN-RELATED PROTEIN 1"/>
    <property type="match status" value="1"/>
</dbReference>
<dbReference type="InterPro" id="IPR001299">
    <property type="entry name" value="Ependymin"/>
</dbReference>
<dbReference type="PANTHER" id="PTHR10697">
    <property type="entry name" value="MAMMALIAN EPENDYMIN-RELATED PROTEIN 1"/>
    <property type="match status" value="1"/>
</dbReference>
<feature type="chain" id="PRO_5033002799" description="Ependymin-like protein" evidence="1">
    <location>
        <begin position="16"/>
        <end position="211"/>
    </location>
</feature>
<sequence length="211" mass="24066">MLSFCILCLASVVIAQQPRPCTSPSQWEASVHSSNPKLDADLVGQLSYDSIYQRTRILQHVKVGKTETYYDIITFYDAKLVFIVNMKSGECSRSTFDQPWTDFAIQSDATSLGEAYIGSSTIHNASLFVTIWSGNQTIPFNETARYIQTWTFENCLPVSNIVFEPSGSINYMWYYNITLGIYDPNVFIPPARCWNDKKFPIQYNLFGPRMN</sequence>
<dbReference type="GO" id="GO:0007160">
    <property type="term" value="P:cell-matrix adhesion"/>
    <property type="evidence" value="ECO:0007669"/>
    <property type="project" value="InterPro"/>
</dbReference>
<dbReference type="AlphaFoldDB" id="A0A815HEE1"/>
<dbReference type="SMART" id="SM00026">
    <property type="entry name" value="EPEND"/>
    <property type="match status" value="1"/>
</dbReference>
<dbReference type="EMBL" id="CAJNON010000674">
    <property type="protein sequence ID" value="CAF1351308.1"/>
    <property type="molecule type" value="Genomic_DNA"/>
</dbReference>
<keyword evidence="1" id="KW-0732">Signal</keyword>
<comment type="caution">
    <text evidence="2">The sequence shown here is derived from an EMBL/GenBank/DDBJ whole genome shotgun (WGS) entry which is preliminary data.</text>
</comment>
<evidence type="ECO:0000313" key="2">
    <source>
        <dbReference type="EMBL" id="CAF1351308.1"/>
    </source>
</evidence>
<organism evidence="2 3">
    <name type="scientific">Adineta steineri</name>
    <dbReference type="NCBI Taxonomy" id="433720"/>
    <lineage>
        <taxon>Eukaryota</taxon>
        <taxon>Metazoa</taxon>
        <taxon>Spiralia</taxon>
        <taxon>Gnathifera</taxon>
        <taxon>Rotifera</taxon>
        <taxon>Eurotatoria</taxon>
        <taxon>Bdelloidea</taxon>
        <taxon>Adinetida</taxon>
        <taxon>Adinetidae</taxon>
        <taxon>Adineta</taxon>
    </lineage>
</organism>
<evidence type="ECO:0000256" key="1">
    <source>
        <dbReference type="SAM" id="SignalP"/>
    </source>
</evidence>
<gene>
    <name evidence="2" type="ORF">VCS650_LOCUS33786</name>
</gene>
<feature type="signal peptide" evidence="1">
    <location>
        <begin position="1"/>
        <end position="15"/>
    </location>
</feature>
<dbReference type="GO" id="GO:0005764">
    <property type="term" value="C:lysosome"/>
    <property type="evidence" value="ECO:0007669"/>
    <property type="project" value="TreeGrafter"/>
</dbReference>
<dbReference type="GO" id="GO:0005509">
    <property type="term" value="F:calcium ion binding"/>
    <property type="evidence" value="ECO:0007669"/>
    <property type="project" value="InterPro"/>
</dbReference>
<proteinExistence type="predicted"/>
<evidence type="ECO:0008006" key="4">
    <source>
        <dbReference type="Google" id="ProtNLM"/>
    </source>
</evidence>
<reference evidence="2" key="1">
    <citation type="submission" date="2021-02" db="EMBL/GenBank/DDBJ databases">
        <authorList>
            <person name="Nowell W R."/>
        </authorList>
    </citation>
    <scope>NUCLEOTIDE SEQUENCE</scope>
</reference>
<dbReference type="Proteomes" id="UP000663891">
    <property type="component" value="Unassembled WGS sequence"/>
</dbReference>
<name>A0A815HEE1_9BILA</name>
<dbReference type="GO" id="GO:0005576">
    <property type="term" value="C:extracellular region"/>
    <property type="evidence" value="ECO:0007669"/>
    <property type="project" value="InterPro"/>
</dbReference>
<dbReference type="OrthoDB" id="6084362at2759"/>
<protein>
    <recommendedName>
        <fullName evidence="4">Ependymin-like protein</fullName>
    </recommendedName>
</protein>
<evidence type="ECO:0000313" key="3">
    <source>
        <dbReference type="Proteomes" id="UP000663891"/>
    </source>
</evidence>
<accession>A0A815HEE1</accession>